<proteinExistence type="predicted"/>
<feature type="region of interest" description="Disordered" evidence="1">
    <location>
        <begin position="25"/>
        <end position="69"/>
    </location>
</feature>
<gene>
    <name evidence="2" type="ORF">IEQ44_15275</name>
</gene>
<evidence type="ECO:0000313" key="2">
    <source>
        <dbReference type="EMBL" id="MBE7326010.1"/>
    </source>
</evidence>
<reference evidence="2 3" key="1">
    <citation type="submission" date="2020-10" db="EMBL/GenBank/DDBJ databases">
        <title>Nocardioides sp. isolated from sludge.</title>
        <authorList>
            <person name="Zhang X."/>
        </authorList>
    </citation>
    <scope>NUCLEOTIDE SEQUENCE [LARGE SCALE GENOMIC DNA]</scope>
    <source>
        <strain evidence="2 3">Y6</strain>
    </source>
</reference>
<feature type="compositionally biased region" description="Low complexity" evidence="1">
    <location>
        <begin position="39"/>
        <end position="55"/>
    </location>
</feature>
<comment type="caution">
    <text evidence="2">The sequence shown here is derived from an EMBL/GenBank/DDBJ whole genome shotgun (WGS) entry which is preliminary data.</text>
</comment>
<dbReference type="PROSITE" id="PS51257">
    <property type="entry name" value="PROKAR_LIPOPROTEIN"/>
    <property type="match status" value="1"/>
</dbReference>
<name>A0ABR9RXX1_9ACTN</name>
<dbReference type="Proteomes" id="UP000756387">
    <property type="component" value="Unassembled WGS sequence"/>
</dbReference>
<dbReference type="RefSeq" id="WP_193639341.1">
    <property type="nucleotide sequence ID" value="NZ_JADCSA010000022.1"/>
</dbReference>
<evidence type="ECO:0008006" key="4">
    <source>
        <dbReference type="Google" id="ProtNLM"/>
    </source>
</evidence>
<sequence>MSARVWRTSAAAACLSLALVGCGTEKPSADEWGPIGPVESTGSPSGTPSESPSESPADDASETPAGDPVGETVALADLTADQAQLHSEILLFEALAQEQTGDGFGGGTYSFRDSESDFGSGMIRPEGITLADDYELTWADGKLEEYALATDEGLTMTWEAGQIHLFVPVGSATDQELQDLAVELESQVGTWRTTHGSFPSISGEIDTLALQTDLFDEDTSKTVEIAKPSSVRMEEYSGSGDDFSVILESDTSGEQAVLTQDGLTFAKPVAVS</sequence>
<organism evidence="2 3">
    <name type="scientific">Nocardioides malaquae</name>
    <dbReference type="NCBI Taxonomy" id="2773426"/>
    <lineage>
        <taxon>Bacteria</taxon>
        <taxon>Bacillati</taxon>
        <taxon>Actinomycetota</taxon>
        <taxon>Actinomycetes</taxon>
        <taxon>Propionibacteriales</taxon>
        <taxon>Nocardioidaceae</taxon>
        <taxon>Nocardioides</taxon>
    </lineage>
</organism>
<evidence type="ECO:0000256" key="1">
    <source>
        <dbReference type="SAM" id="MobiDB-lite"/>
    </source>
</evidence>
<evidence type="ECO:0000313" key="3">
    <source>
        <dbReference type="Proteomes" id="UP000756387"/>
    </source>
</evidence>
<protein>
    <recommendedName>
        <fullName evidence="4">LppX_LprAFG lipoprotein</fullName>
    </recommendedName>
</protein>
<keyword evidence="3" id="KW-1185">Reference proteome</keyword>
<dbReference type="EMBL" id="JADCSA010000022">
    <property type="protein sequence ID" value="MBE7326010.1"/>
    <property type="molecule type" value="Genomic_DNA"/>
</dbReference>
<accession>A0ABR9RXX1</accession>